<proteinExistence type="inferred from homology"/>
<dbReference type="GO" id="GO:0003677">
    <property type="term" value="F:DNA binding"/>
    <property type="evidence" value="ECO:0007669"/>
    <property type="project" value="InterPro"/>
</dbReference>
<feature type="domain" description="Helicase SMUBP-2/HCS1 1B" evidence="14">
    <location>
        <begin position="14"/>
        <end position="71"/>
    </location>
</feature>
<evidence type="ECO:0000313" key="16">
    <source>
        <dbReference type="Proteomes" id="UP001165120"/>
    </source>
</evidence>
<feature type="domain" description="DNA2/NAM7 helicase-like C-terminal" evidence="13">
    <location>
        <begin position="532"/>
        <end position="769"/>
    </location>
</feature>
<keyword evidence="10" id="KW-0539">Nucleus</keyword>
<dbReference type="PANTHER" id="PTHR43788:SF8">
    <property type="entry name" value="DNA-BINDING PROTEIN SMUBP-2"/>
    <property type="match status" value="1"/>
</dbReference>
<protein>
    <recommendedName>
        <fullName evidence="4">DNA helicase</fullName>
        <ecNumber evidence="4">3.6.4.12</ecNumber>
    </recommendedName>
</protein>
<evidence type="ECO:0000256" key="9">
    <source>
        <dbReference type="ARBA" id="ARBA00022840"/>
    </source>
</evidence>
<dbReference type="GO" id="GO:0043139">
    <property type="term" value="F:5'-3' DNA helicase activity"/>
    <property type="evidence" value="ECO:0007669"/>
    <property type="project" value="TreeGrafter"/>
</dbReference>
<evidence type="ECO:0000259" key="14">
    <source>
        <dbReference type="Pfam" id="PF21138"/>
    </source>
</evidence>
<keyword evidence="6" id="KW-0547">Nucleotide-binding</keyword>
<evidence type="ECO:0000256" key="11">
    <source>
        <dbReference type="SAM" id="MobiDB-lite"/>
    </source>
</evidence>
<dbReference type="GO" id="GO:0005634">
    <property type="term" value="C:nucleus"/>
    <property type="evidence" value="ECO:0007669"/>
    <property type="project" value="UniProtKB-SubCell"/>
</dbReference>
<dbReference type="NCBIfam" id="TIGR00376">
    <property type="entry name" value="IGHMBP2 family helicase"/>
    <property type="match status" value="1"/>
</dbReference>
<evidence type="ECO:0000256" key="5">
    <source>
        <dbReference type="ARBA" id="ARBA00022490"/>
    </source>
</evidence>
<dbReference type="Pfam" id="PF13086">
    <property type="entry name" value="AAA_11"/>
    <property type="match status" value="1"/>
</dbReference>
<gene>
    <name evidence="15" type="ORF">Cboi02_000356000</name>
</gene>
<evidence type="ECO:0000256" key="7">
    <source>
        <dbReference type="ARBA" id="ARBA00022801"/>
    </source>
</evidence>
<accession>A0A9W6T0U8</accession>
<dbReference type="InterPro" id="IPR004483">
    <property type="entry name" value="SMUBP-2/Hcs1-like"/>
</dbReference>
<dbReference type="GO" id="GO:0016787">
    <property type="term" value="F:hydrolase activity"/>
    <property type="evidence" value="ECO:0007669"/>
    <property type="project" value="UniProtKB-KW"/>
</dbReference>
<keyword evidence="7" id="KW-0378">Hydrolase</keyword>
<feature type="domain" description="DNA2/NAM7 helicase helicase" evidence="12">
    <location>
        <begin position="281"/>
        <end position="522"/>
    </location>
</feature>
<dbReference type="CDD" id="cd18808">
    <property type="entry name" value="SF1_C_Upf1"/>
    <property type="match status" value="1"/>
</dbReference>
<dbReference type="GO" id="GO:0005737">
    <property type="term" value="C:cytoplasm"/>
    <property type="evidence" value="ECO:0007669"/>
    <property type="project" value="UniProtKB-SubCell"/>
</dbReference>
<sequence>MAESLNTKLSKAFLDCLRIERQEDIEQTSEIISRSPPKILKNNGLAILNLEITNIRTGFGGKLIVELNLHTSVGGGSSGSSDKKSKSKSSSSSSSTSSKKNGSNSKNSSDSPSSVIDTGDFKIGDIVKLDKYSASVASTTTTASTKNKLKNSSKKTDTEEFSDIENVEITGVITSICERQVNLAINLDNNGISEESTKIENKLMSFYSNDVKLWIVQVTNEITYNRMESTMRKLSELTDSDKTHIEKLLLGESVFIPPSSTSLSHNLSELNENDAWFNKSLNNSQKDAINFSIFSNLSIIHGPFGTGKTSTVVELIKQLIIKKRSANKLSSNGNSSRILICGPSNISIDTILERLTDFYDKPDKNKLIRIGHPARLLPSVLTHSLDYLIESNDSNYILKDILNEINQLTRKIKKTKNYKDRRELYNDIKLLKKDLKFRSRTIINNIILNSEIVVSTLHGSSARELVHCMKDNNNQELFDTLIIDEVSQSLEPACWIPLVYHKGIDKFIIAGDNKQLSPTIKTNNNVKVSERLSTTIFDRLIKLHSNHSEFTCFLNTQYRMNELIMEFPNKELYDGKLIADASCRDKTCLDLPGVEENDDTRETIIFYDTQGDNFPENDSITDNRNFNNLVGVSSKYNVGECLIVLKHVKSLISSGLTEKDIGIISPYSAQVGKLRKLLRSGFIDDEEELEMKDLSISSDGGGSISKNINIFPDIEISTVDGFQGREKEVIILSLVRSNDQREVGFLKDFKRLNVSISRSKKQLCIIGDIETLSKSNIKFLKNWCDWCEENADIRYPDMSDIYQ</sequence>
<comment type="subcellular location">
    <subcellularLocation>
        <location evidence="2">Cytoplasm</location>
    </subcellularLocation>
    <subcellularLocation>
        <location evidence="1">Nucleus</location>
    </subcellularLocation>
</comment>
<dbReference type="PANTHER" id="PTHR43788">
    <property type="entry name" value="DNA2/NAM7 HELICASE FAMILY MEMBER"/>
    <property type="match status" value="1"/>
</dbReference>
<feature type="compositionally biased region" description="Low complexity" evidence="11">
    <location>
        <begin position="88"/>
        <end position="114"/>
    </location>
</feature>
<dbReference type="EC" id="3.6.4.12" evidence="4"/>
<dbReference type="Pfam" id="PF13087">
    <property type="entry name" value="AAA_12"/>
    <property type="match status" value="1"/>
</dbReference>
<evidence type="ECO:0000256" key="6">
    <source>
        <dbReference type="ARBA" id="ARBA00022741"/>
    </source>
</evidence>
<dbReference type="InterPro" id="IPR050534">
    <property type="entry name" value="Coronavir_polyprotein_1ab"/>
</dbReference>
<evidence type="ECO:0000256" key="1">
    <source>
        <dbReference type="ARBA" id="ARBA00004123"/>
    </source>
</evidence>
<keyword evidence="8" id="KW-0347">Helicase</keyword>
<dbReference type="GO" id="GO:0003723">
    <property type="term" value="F:RNA binding"/>
    <property type="evidence" value="ECO:0007669"/>
    <property type="project" value="InterPro"/>
</dbReference>
<dbReference type="SUPFAM" id="SSF52540">
    <property type="entry name" value="P-loop containing nucleoside triphosphate hydrolases"/>
    <property type="match status" value="1"/>
</dbReference>
<dbReference type="GO" id="GO:0005524">
    <property type="term" value="F:ATP binding"/>
    <property type="evidence" value="ECO:0007669"/>
    <property type="project" value="UniProtKB-KW"/>
</dbReference>
<dbReference type="InterPro" id="IPR041677">
    <property type="entry name" value="DNA2/NAM7_AAA_11"/>
</dbReference>
<dbReference type="Gene3D" id="3.40.50.300">
    <property type="entry name" value="P-loop containing nucleotide triphosphate hydrolases"/>
    <property type="match status" value="2"/>
</dbReference>
<evidence type="ECO:0000256" key="4">
    <source>
        <dbReference type="ARBA" id="ARBA00012551"/>
    </source>
</evidence>
<keyword evidence="16" id="KW-1185">Reference proteome</keyword>
<keyword evidence="5" id="KW-0963">Cytoplasm</keyword>
<dbReference type="InterPro" id="IPR047187">
    <property type="entry name" value="SF1_C_Upf1"/>
</dbReference>
<organism evidence="15 16">
    <name type="scientific">Candida boidinii</name>
    <name type="common">Yeast</name>
    <dbReference type="NCBI Taxonomy" id="5477"/>
    <lineage>
        <taxon>Eukaryota</taxon>
        <taxon>Fungi</taxon>
        <taxon>Dikarya</taxon>
        <taxon>Ascomycota</taxon>
        <taxon>Saccharomycotina</taxon>
        <taxon>Pichiomycetes</taxon>
        <taxon>Pichiales</taxon>
        <taxon>Pichiaceae</taxon>
        <taxon>Ogataea</taxon>
        <taxon>Ogataea/Candida clade</taxon>
    </lineage>
</organism>
<evidence type="ECO:0000259" key="13">
    <source>
        <dbReference type="Pfam" id="PF13087"/>
    </source>
</evidence>
<dbReference type="Gene3D" id="2.40.30.270">
    <property type="match status" value="1"/>
</dbReference>
<reference evidence="15" key="1">
    <citation type="submission" date="2023-04" db="EMBL/GenBank/DDBJ databases">
        <title>Candida boidinii NBRC 10035.</title>
        <authorList>
            <person name="Ichikawa N."/>
            <person name="Sato H."/>
            <person name="Tonouchi N."/>
        </authorList>
    </citation>
    <scope>NUCLEOTIDE SEQUENCE</scope>
    <source>
        <strain evidence="15">NBRC 10035</strain>
    </source>
</reference>
<dbReference type="InterPro" id="IPR041679">
    <property type="entry name" value="DNA2/NAM7-like_C"/>
</dbReference>
<evidence type="ECO:0000259" key="12">
    <source>
        <dbReference type="Pfam" id="PF13086"/>
    </source>
</evidence>
<evidence type="ECO:0000256" key="10">
    <source>
        <dbReference type="ARBA" id="ARBA00023242"/>
    </source>
</evidence>
<dbReference type="Pfam" id="PF21138">
    <property type="entry name" value="SMUBP-2_HCS1_1B"/>
    <property type="match status" value="1"/>
</dbReference>
<dbReference type="AlphaFoldDB" id="A0A9W6T0U8"/>
<name>A0A9W6T0U8_CANBO</name>
<dbReference type="InterPro" id="IPR027417">
    <property type="entry name" value="P-loop_NTPase"/>
</dbReference>
<comment type="caution">
    <text evidence="15">The sequence shown here is derived from an EMBL/GenBank/DDBJ whole genome shotgun (WGS) entry which is preliminary data.</text>
</comment>
<feature type="region of interest" description="Disordered" evidence="11">
    <location>
        <begin position="74"/>
        <end position="114"/>
    </location>
</feature>
<dbReference type="Proteomes" id="UP001165120">
    <property type="component" value="Unassembled WGS sequence"/>
</dbReference>
<evidence type="ECO:0000256" key="2">
    <source>
        <dbReference type="ARBA" id="ARBA00004496"/>
    </source>
</evidence>
<keyword evidence="9" id="KW-0067">ATP-binding</keyword>
<evidence type="ECO:0000256" key="3">
    <source>
        <dbReference type="ARBA" id="ARBA00007913"/>
    </source>
</evidence>
<evidence type="ECO:0000313" key="15">
    <source>
        <dbReference type="EMBL" id="GME72329.1"/>
    </source>
</evidence>
<dbReference type="InterPro" id="IPR048761">
    <property type="entry name" value="SMUBP-2_HCS1_1B"/>
</dbReference>
<dbReference type="EMBL" id="BSXN01001254">
    <property type="protein sequence ID" value="GME72329.1"/>
    <property type="molecule type" value="Genomic_DNA"/>
</dbReference>
<evidence type="ECO:0000256" key="8">
    <source>
        <dbReference type="ARBA" id="ARBA00022806"/>
    </source>
</evidence>
<comment type="similarity">
    <text evidence="3">Belongs to the DNA2/NAM7 helicase family.</text>
</comment>